<evidence type="ECO:0000256" key="6">
    <source>
        <dbReference type="ARBA" id="ARBA00022723"/>
    </source>
</evidence>
<dbReference type="SUPFAM" id="SSF48019">
    <property type="entry name" value="post-AAA+ oligomerization domain-like"/>
    <property type="match status" value="1"/>
</dbReference>
<evidence type="ECO:0000256" key="9">
    <source>
        <dbReference type="ARBA" id="ARBA00022840"/>
    </source>
</evidence>
<dbReference type="Gene3D" id="3.40.50.300">
    <property type="entry name" value="P-loop containing nucleotide triphosphate hydrolases"/>
    <property type="match status" value="1"/>
</dbReference>
<dbReference type="NCBIfam" id="TIGR02397">
    <property type="entry name" value="dnaX_nterm"/>
    <property type="match status" value="1"/>
</dbReference>
<dbReference type="AlphaFoldDB" id="A0A485M0D6"/>
<dbReference type="GO" id="GO:0006261">
    <property type="term" value="P:DNA-templated DNA replication"/>
    <property type="evidence" value="ECO:0007669"/>
    <property type="project" value="TreeGrafter"/>
</dbReference>
<dbReference type="InterPro" id="IPR008921">
    <property type="entry name" value="DNA_pol3_clamp-load_cplx_C"/>
</dbReference>
<dbReference type="InterPro" id="IPR022754">
    <property type="entry name" value="DNA_pol_III_gamma-3"/>
</dbReference>
<dbReference type="FunFam" id="3.40.50.300:FF:000014">
    <property type="entry name" value="DNA polymerase III subunit gamma/tau"/>
    <property type="match status" value="1"/>
</dbReference>
<feature type="compositionally biased region" description="Basic and acidic residues" evidence="12">
    <location>
        <begin position="473"/>
        <end position="482"/>
    </location>
</feature>
<dbReference type="CDD" id="cd18137">
    <property type="entry name" value="HLD_clamp_pol_III_gamma_tau"/>
    <property type="match status" value="1"/>
</dbReference>
<dbReference type="InterPro" id="IPR001270">
    <property type="entry name" value="ClpA/B"/>
</dbReference>
<evidence type="ECO:0000256" key="1">
    <source>
        <dbReference type="ARBA" id="ARBA00006360"/>
    </source>
</evidence>
<keyword evidence="5" id="KW-0235">DNA replication</keyword>
<evidence type="ECO:0000313" key="14">
    <source>
        <dbReference type="EMBL" id="VFU13609.1"/>
    </source>
</evidence>
<keyword evidence="7" id="KW-0547">Nucleotide-binding</keyword>
<sequence>MSAELYRQNIEKEKQINRKEFPMAYLALYREWRPRTFGEIIGQEHITRTLKNAVKAGRVGHAYLFCGTRGTGKTTTAKVLAKALNCSREEEAEPCNCCDSCVAITEGLSVDVIEIDAASNRGIDEIRDLREKVKFAPSGGRFRVYIIDEVHMLTNEAFNALLKTLEEPPRHVVFILATTEPHKVPLTILSRCQRFDFKRIVPADMIRRLKEVASGAHLEVEEEALRLIARAAEGGLRDALSILDQGAAFGGMKITAGDVHKILGTVRTEALAKMAGCLAAGDAGAALRLLNELAGEGKDLRLFAREMASYLRALLLDKISPGAAVEEAWEDEAGMSARAADFTEERLLYAVQVITAAEQEMKMSTLPGIVLELALVKACRNFDPGSIPALSARLSALEDKVSAALSGGALRPGDLAVPETRPAGGSLPAAGEEVRGSRPSRSKNPDAGLKKTMTEGQRQAPPGDGTVRTSRKPRPEEPDHKSTVPGEGTSGVTLKQVQESWSALLEVLKRERLPLYHNYAGVVPLAVKGRSLVVGFPGENELAREIAEQPENKMYLEALLGNSFGGKWQAVFKSYKGKPSFPEPKQNLREPLADVEKRFGGKEIVLKDEPVDKLF</sequence>
<dbReference type="GO" id="GO:0009360">
    <property type="term" value="C:DNA polymerase III complex"/>
    <property type="evidence" value="ECO:0007669"/>
    <property type="project" value="InterPro"/>
</dbReference>
<dbReference type="Gene3D" id="1.20.272.10">
    <property type="match status" value="1"/>
</dbReference>
<dbReference type="InterPro" id="IPR045085">
    <property type="entry name" value="HLD_clamp_pol_III_gamma_tau"/>
</dbReference>
<feature type="domain" description="AAA+ ATPase" evidence="13">
    <location>
        <begin position="59"/>
        <end position="201"/>
    </location>
</feature>
<keyword evidence="9" id="KW-0067">ATP-binding</keyword>
<dbReference type="GO" id="GO:0005524">
    <property type="term" value="F:ATP binding"/>
    <property type="evidence" value="ECO:0007669"/>
    <property type="project" value="UniProtKB-KW"/>
</dbReference>
<keyword evidence="4 14" id="KW-0548">Nucleotidyltransferase</keyword>
<dbReference type="Pfam" id="PF13177">
    <property type="entry name" value="DNA_pol3_delta2"/>
    <property type="match status" value="1"/>
</dbReference>
<evidence type="ECO:0000256" key="11">
    <source>
        <dbReference type="ARBA" id="ARBA00049244"/>
    </source>
</evidence>
<feature type="region of interest" description="Disordered" evidence="12">
    <location>
        <begin position="409"/>
        <end position="493"/>
    </location>
</feature>
<dbReference type="NCBIfam" id="NF004046">
    <property type="entry name" value="PRK05563.1"/>
    <property type="match status" value="1"/>
</dbReference>
<dbReference type="PANTHER" id="PTHR11669:SF0">
    <property type="entry name" value="PROTEIN STICHEL-LIKE 2"/>
    <property type="match status" value="1"/>
</dbReference>
<dbReference type="Pfam" id="PF22608">
    <property type="entry name" value="DNAX_ATPase_lid"/>
    <property type="match status" value="1"/>
</dbReference>
<name>A0A485M0D6_9ZZZZ</name>
<evidence type="ECO:0000256" key="2">
    <source>
        <dbReference type="ARBA" id="ARBA00012417"/>
    </source>
</evidence>
<dbReference type="Pfam" id="PF12169">
    <property type="entry name" value="DNA_pol3_gamma3"/>
    <property type="match status" value="1"/>
</dbReference>
<dbReference type="GO" id="GO:0003887">
    <property type="term" value="F:DNA-directed DNA polymerase activity"/>
    <property type="evidence" value="ECO:0007669"/>
    <property type="project" value="UniProtKB-KW"/>
</dbReference>
<comment type="similarity">
    <text evidence="1">Belongs to the DnaX/STICHEL family.</text>
</comment>
<organism evidence="14">
    <name type="scientific">anaerobic digester metagenome</name>
    <dbReference type="NCBI Taxonomy" id="1263854"/>
    <lineage>
        <taxon>unclassified sequences</taxon>
        <taxon>metagenomes</taxon>
        <taxon>ecological metagenomes</taxon>
    </lineage>
</organism>
<dbReference type="FunFam" id="1.10.8.60:FF:000013">
    <property type="entry name" value="DNA polymerase III subunit gamma/tau"/>
    <property type="match status" value="1"/>
</dbReference>
<evidence type="ECO:0000259" key="13">
    <source>
        <dbReference type="SMART" id="SM00382"/>
    </source>
</evidence>
<dbReference type="SUPFAM" id="SSF52540">
    <property type="entry name" value="P-loop containing nucleoside triphosphate hydrolases"/>
    <property type="match status" value="1"/>
</dbReference>
<dbReference type="EC" id="2.7.7.7" evidence="2"/>
<evidence type="ECO:0000256" key="7">
    <source>
        <dbReference type="ARBA" id="ARBA00022741"/>
    </source>
</evidence>
<keyword evidence="8" id="KW-0862">Zinc</keyword>
<dbReference type="InterPro" id="IPR050238">
    <property type="entry name" value="DNA_Rep/Repair_Clamp_Loader"/>
</dbReference>
<dbReference type="GO" id="GO:0046872">
    <property type="term" value="F:metal ion binding"/>
    <property type="evidence" value="ECO:0007669"/>
    <property type="project" value="UniProtKB-KW"/>
</dbReference>
<evidence type="ECO:0000256" key="8">
    <source>
        <dbReference type="ARBA" id="ARBA00022833"/>
    </source>
</evidence>
<reference evidence="14" key="1">
    <citation type="submission" date="2019-03" db="EMBL/GenBank/DDBJ databases">
        <authorList>
            <person name="Hao L."/>
        </authorList>
    </citation>
    <scope>NUCLEOTIDE SEQUENCE</scope>
</reference>
<evidence type="ECO:0000256" key="3">
    <source>
        <dbReference type="ARBA" id="ARBA00022679"/>
    </source>
</evidence>
<comment type="catalytic activity">
    <reaction evidence="11">
        <text>DNA(n) + a 2'-deoxyribonucleoside 5'-triphosphate = DNA(n+1) + diphosphate</text>
        <dbReference type="Rhea" id="RHEA:22508"/>
        <dbReference type="Rhea" id="RHEA-COMP:17339"/>
        <dbReference type="Rhea" id="RHEA-COMP:17340"/>
        <dbReference type="ChEBI" id="CHEBI:33019"/>
        <dbReference type="ChEBI" id="CHEBI:61560"/>
        <dbReference type="ChEBI" id="CHEBI:173112"/>
        <dbReference type="EC" id="2.7.7.7"/>
    </reaction>
</comment>
<gene>
    <name evidence="14" type="primary">dnaX</name>
    <name evidence="14" type="ORF">SCFA_2210003</name>
</gene>
<dbReference type="GO" id="GO:0003677">
    <property type="term" value="F:DNA binding"/>
    <property type="evidence" value="ECO:0007669"/>
    <property type="project" value="InterPro"/>
</dbReference>
<dbReference type="InterPro" id="IPR012763">
    <property type="entry name" value="DNA_pol_III_sug/sutau_N"/>
</dbReference>
<evidence type="ECO:0000256" key="12">
    <source>
        <dbReference type="SAM" id="MobiDB-lite"/>
    </source>
</evidence>
<accession>A0A485M0D6</accession>
<keyword evidence="3 14" id="KW-0808">Transferase</keyword>
<keyword evidence="10" id="KW-0239">DNA-directed DNA polymerase</keyword>
<dbReference type="EMBL" id="CAADRN010000137">
    <property type="protein sequence ID" value="VFU13609.1"/>
    <property type="molecule type" value="Genomic_DNA"/>
</dbReference>
<dbReference type="PANTHER" id="PTHR11669">
    <property type="entry name" value="REPLICATION FACTOR C / DNA POLYMERASE III GAMMA-TAU SUBUNIT"/>
    <property type="match status" value="1"/>
</dbReference>
<dbReference type="InterPro" id="IPR027417">
    <property type="entry name" value="P-loop_NTPase"/>
</dbReference>
<dbReference type="SMART" id="SM00382">
    <property type="entry name" value="AAA"/>
    <property type="match status" value="1"/>
</dbReference>
<dbReference type="InterPro" id="IPR003593">
    <property type="entry name" value="AAA+_ATPase"/>
</dbReference>
<evidence type="ECO:0000256" key="10">
    <source>
        <dbReference type="ARBA" id="ARBA00022932"/>
    </source>
</evidence>
<dbReference type="Gene3D" id="1.10.8.60">
    <property type="match status" value="1"/>
</dbReference>
<evidence type="ECO:0000256" key="5">
    <source>
        <dbReference type="ARBA" id="ARBA00022705"/>
    </source>
</evidence>
<proteinExistence type="inferred from homology"/>
<protein>
    <recommendedName>
        <fullName evidence="2">DNA-directed DNA polymerase</fullName>
        <ecNumber evidence="2">2.7.7.7</ecNumber>
    </recommendedName>
</protein>
<dbReference type="PRINTS" id="PR00300">
    <property type="entry name" value="CLPPROTEASEA"/>
</dbReference>
<keyword evidence="6" id="KW-0479">Metal-binding</keyword>
<evidence type="ECO:0000256" key="4">
    <source>
        <dbReference type="ARBA" id="ARBA00022695"/>
    </source>
</evidence>